<comment type="caution">
    <text evidence="1">The sequence shown here is derived from an EMBL/GenBank/DDBJ whole genome shotgun (WGS) entry which is preliminary data.</text>
</comment>
<organism evidence="1 2">
    <name type="scientific">Dyadobacter chenwenxiniae</name>
    <dbReference type="NCBI Taxonomy" id="2906456"/>
    <lineage>
        <taxon>Bacteria</taxon>
        <taxon>Pseudomonadati</taxon>
        <taxon>Bacteroidota</taxon>
        <taxon>Cytophagia</taxon>
        <taxon>Cytophagales</taxon>
        <taxon>Spirosomataceae</taxon>
        <taxon>Dyadobacter</taxon>
    </lineage>
</organism>
<evidence type="ECO:0000313" key="2">
    <source>
        <dbReference type="Proteomes" id="UP001139000"/>
    </source>
</evidence>
<name>A0A9X1PPC3_9BACT</name>
<dbReference type="AlphaFoldDB" id="A0A9X1PPC3"/>
<sequence>MTQDQAIEEAKKIVASMPATTDNLHLNIVVPDKDSQDSSYWTITFKQEEFSEMDDRGFWMDLIRWEFESAQSQSDCERK</sequence>
<gene>
    <name evidence="1" type="ORF">LXM26_17095</name>
</gene>
<dbReference type="RefSeq" id="WP_234656247.1">
    <property type="nucleotide sequence ID" value="NZ_CP094997.1"/>
</dbReference>
<proteinExistence type="predicted"/>
<protein>
    <submittedName>
        <fullName evidence="1">Uncharacterized protein</fullName>
    </submittedName>
</protein>
<accession>A0A9X1PPC3</accession>
<dbReference type="EMBL" id="JAJTTC010000004">
    <property type="protein sequence ID" value="MCF0063228.1"/>
    <property type="molecule type" value="Genomic_DNA"/>
</dbReference>
<reference evidence="1" key="1">
    <citation type="submission" date="2021-12" db="EMBL/GenBank/DDBJ databases">
        <title>Novel species in genus Dyadobacter.</title>
        <authorList>
            <person name="Ma C."/>
        </authorList>
    </citation>
    <scope>NUCLEOTIDE SEQUENCE</scope>
    <source>
        <strain evidence="1">LJ419</strain>
    </source>
</reference>
<evidence type="ECO:0000313" key="1">
    <source>
        <dbReference type="EMBL" id="MCF0063228.1"/>
    </source>
</evidence>
<dbReference type="Proteomes" id="UP001139000">
    <property type="component" value="Unassembled WGS sequence"/>
</dbReference>
<keyword evidence="2" id="KW-1185">Reference proteome</keyword>